<dbReference type="Proteomes" id="UP001139410">
    <property type="component" value="Unassembled WGS sequence"/>
</dbReference>
<accession>A0A9X1TW99</accession>
<dbReference type="AlphaFoldDB" id="A0A9X1TW99"/>
<reference evidence="1" key="1">
    <citation type="submission" date="2022-01" db="EMBL/GenBank/DDBJ databases">
        <authorList>
            <person name="Jo J.-H."/>
            <person name="Im W.-T."/>
        </authorList>
    </citation>
    <scope>NUCLEOTIDE SEQUENCE</scope>
    <source>
        <strain evidence="1">G124</strain>
    </source>
</reference>
<evidence type="ECO:0000313" key="2">
    <source>
        <dbReference type="Proteomes" id="UP001139410"/>
    </source>
</evidence>
<dbReference type="RefSeq" id="WP_235067602.1">
    <property type="nucleotide sequence ID" value="NZ_JAKFGM010000002.1"/>
</dbReference>
<dbReference type="EMBL" id="JAKFGM010000002">
    <property type="protein sequence ID" value="MCF2515094.1"/>
    <property type="molecule type" value="Genomic_DNA"/>
</dbReference>
<evidence type="ECO:0000313" key="1">
    <source>
        <dbReference type="EMBL" id="MCF2515094.1"/>
    </source>
</evidence>
<name>A0A9X1TW99_9SPHN</name>
<comment type="caution">
    <text evidence="1">The sequence shown here is derived from an EMBL/GenBank/DDBJ whole genome shotgun (WGS) entry which is preliminary data.</text>
</comment>
<proteinExistence type="predicted"/>
<keyword evidence="2" id="KW-1185">Reference proteome</keyword>
<organism evidence="1 2">
    <name type="scientific">Sphingomonas cremea</name>
    <dbReference type="NCBI Taxonomy" id="2904799"/>
    <lineage>
        <taxon>Bacteria</taxon>
        <taxon>Pseudomonadati</taxon>
        <taxon>Pseudomonadota</taxon>
        <taxon>Alphaproteobacteria</taxon>
        <taxon>Sphingomonadales</taxon>
        <taxon>Sphingomonadaceae</taxon>
        <taxon>Sphingomonas</taxon>
    </lineage>
</organism>
<protein>
    <submittedName>
        <fullName evidence="1">Uncharacterized protein</fullName>
    </submittedName>
</protein>
<gene>
    <name evidence="1" type="ORF">LVY65_08470</name>
</gene>
<sequence>MQPVRLVLLLLAGPRQGENDFLEFPSIEDAVAYGRELYGERRFQLDGIEDANGKSLMAFDHLNDLCRSPPSMPQRRYG</sequence>